<dbReference type="InterPro" id="IPR041164">
    <property type="entry name" value="LDcluster4"/>
</dbReference>
<accession>A0A1G2RAQ8</accession>
<dbReference type="Gene3D" id="3.40.50.450">
    <property type="match status" value="1"/>
</dbReference>
<reference evidence="1 2" key="1">
    <citation type="journal article" date="2016" name="Nat. Commun.">
        <title>Thousands of microbial genomes shed light on interconnected biogeochemical processes in an aquifer system.</title>
        <authorList>
            <person name="Anantharaman K."/>
            <person name="Brown C.T."/>
            <person name="Hug L.A."/>
            <person name="Sharon I."/>
            <person name="Castelle C.J."/>
            <person name="Probst A.J."/>
            <person name="Thomas B.C."/>
            <person name="Singh A."/>
            <person name="Wilkins M.J."/>
            <person name="Karaoz U."/>
            <person name="Brodie E.L."/>
            <person name="Williams K.H."/>
            <person name="Hubbard S.S."/>
            <person name="Banfield J.F."/>
        </authorList>
    </citation>
    <scope>NUCLEOTIDE SEQUENCE [LARGE SCALE GENOMIC DNA]</scope>
</reference>
<evidence type="ECO:0000313" key="2">
    <source>
        <dbReference type="Proteomes" id="UP000178529"/>
    </source>
</evidence>
<comment type="caution">
    <text evidence="1">The sequence shown here is derived from an EMBL/GenBank/DDBJ whole genome shotgun (WGS) entry which is preliminary data.</text>
</comment>
<organism evidence="1 2">
    <name type="scientific">Candidatus Wildermuthbacteria bacterium RIFCSPHIGHO2_02_FULL_48_16</name>
    <dbReference type="NCBI Taxonomy" id="1802453"/>
    <lineage>
        <taxon>Bacteria</taxon>
        <taxon>Candidatus Wildermuthiibacteriota</taxon>
    </lineage>
</organism>
<evidence type="ECO:0000313" key="1">
    <source>
        <dbReference type="EMBL" id="OHA69161.1"/>
    </source>
</evidence>
<protein>
    <recommendedName>
        <fullName evidence="3">Protein containing YHS domain protein</fullName>
    </recommendedName>
</protein>
<name>A0A1G2RAQ8_9BACT</name>
<proteinExistence type="predicted"/>
<dbReference type="Pfam" id="PF18306">
    <property type="entry name" value="LDcluster4"/>
    <property type="match status" value="1"/>
</dbReference>
<dbReference type="EMBL" id="MHTY01000005">
    <property type="protein sequence ID" value="OHA69161.1"/>
    <property type="molecule type" value="Genomic_DNA"/>
</dbReference>
<evidence type="ECO:0008006" key="3">
    <source>
        <dbReference type="Google" id="ProtNLM"/>
    </source>
</evidence>
<dbReference type="SUPFAM" id="SSF102405">
    <property type="entry name" value="MCP/YpsA-like"/>
    <property type="match status" value="1"/>
</dbReference>
<sequence>MDYTKRYKICVSGAAALDPCSPNAKELAKEVGRQIVKQGAILLTGATTGIPYWSAVGAKEVGGVSLGFSPATTEKEHIKVYHLPTDAFDLIVYTGFGYAGRNLLLTRAADAVVTICGRMGTLNEFTIAFEDKKPIGVLEGSGGTADKIDFLLKGGYRGPKRVIGSSNPEALVKALIKMVKQEKDHNHKFTKGRKKKKA</sequence>
<dbReference type="AlphaFoldDB" id="A0A1G2RAQ8"/>
<dbReference type="Proteomes" id="UP000178529">
    <property type="component" value="Unassembled WGS sequence"/>
</dbReference>
<gene>
    <name evidence="1" type="ORF">A3J68_02445</name>
</gene>